<dbReference type="SUPFAM" id="SSF56112">
    <property type="entry name" value="Protein kinase-like (PK-like)"/>
    <property type="match status" value="1"/>
</dbReference>
<dbReference type="GO" id="GO:0005739">
    <property type="term" value="C:mitochondrion"/>
    <property type="evidence" value="ECO:0007669"/>
    <property type="project" value="TreeGrafter"/>
</dbReference>
<dbReference type="InterPro" id="IPR011009">
    <property type="entry name" value="Kinase-like_dom_sf"/>
</dbReference>
<evidence type="ECO:0000313" key="3">
    <source>
        <dbReference type="Proteomes" id="UP000663419"/>
    </source>
</evidence>
<dbReference type="PANTHER" id="PTHR36091">
    <property type="entry name" value="ALTERED INHERITANCE OF MITOCHONDRIA PROTEIN 9, MITOCHONDRIAL"/>
    <property type="match status" value="1"/>
</dbReference>
<dbReference type="Gene3D" id="3.90.1200.10">
    <property type="match status" value="1"/>
</dbReference>
<keyword evidence="2" id="KW-0808">Transferase</keyword>
<dbReference type="Proteomes" id="UP000663419">
    <property type="component" value="Chromosome 6"/>
</dbReference>
<reference evidence="2" key="1">
    <citation type="submission" date="2021-01" db="EMBL/GenBank/DDBJ databases">
        <title>Chromosome-level genome assembly of a human fungal pathogen reveals clustering of transcriptionally co-regulated genes.</title>
        <authorList>
            <person name="Voorhies M."/>
            <person name="Cohen S."/>
            <person name="Shea T.P."/>
            <person name="Petrus S."/>
            <person name="Munoz J.F."/>
            <person name="Poplawski S."/>
            <person name="Goldman W.E."/>
            <person name="Michael T."/>
            <person name="Cuomo C.A."/>
            <person name="Sil A."/>
            <person name="Beyhan S."/>
        </authorList>
    </citation>
    <scope>NUCLEOTIDE SEQUENCE</scope>
    <source>
        <strain evidence="2">H88</strain>
    </source>
</reference>
<organism evidence="2 3">
    <name type="scientific">Ajellomyces capsulatus (strain H88)</name>
    <name type="common">Darling's disease fungus</name>
    <name type="synonym">Histoplasma capsulatum</name>
    <dbReference type="NCBI Taxonomy" id="544711"/>
    <lineage>
        <taxon>Eukaryota</taxon>
        <taxon>Fungi</taxon>
        <taxon>Dikarya</taxon>
        <taxon>Ascomycota</taxon>
        <taxon>Pezizomycotina</taxon>
        <taxon>Eurotiomycetes</taxon>
        <taxon>Eurotiomycetidae</taxon>
        <taxon>Onygenales</taxon>
        <taxon>Ajellomycetaceae</taxon>
        <taxon>Histoplasma</taxon>
    </lineage>
</organism>
<protein>
    <submittedName>
        <fullName evidence="2">Phosphotransferase enzyme family protein</fullName>
    </submittedName>
</protein>
<dbReference type="PANTHER" id="PTHR36091:SF2">
    <property type="entry name" value="AMINOGLYCOSIDE PHOSPHOTRANSFERASE DOMAIN-CONTAINING PROTEIN"/>
    <property type="match status" value="1"/>
</dbReference>
<evidence type="ECO:0000259" key="1">
    <source>
        <dbReference type="Pfam" id="PF01636"/>
    </source>
</evidence>
<dbReference type="Pfam" id="PF01636">
    <property type="entry name" value="APH"/>
    <property type="match status" value="1"/>
</dbReference>
<dbReference type="GO" id="GO:0016740">
    <property type="term" value="F:transferase activity"/>
    <property type="evidence" value="ECO:0007669"/>
    <property type="project" value="UniProtKB-KW"/>
</dbReference>
<name>A0A8A1LV63_AJEC8</name>
<feature type="domain" description="Aminoglycoside phosphotransferase" evidence="1">
    <location>
        <begin position="87"/>
        <end position="364"/>
    </location>
</feature>
<accession>A0A8A1LV63</accession>
<dbReference type="Gene3D" id="3.30.200.20">
    <property type="entry name" value="Phosphorylase Kinase, domain 1"/>
    <property type="match status" value="1"/>
</dbReference>
<dbReference type="EMBL" id="CP069107">
    <property type="protein sequence ID" value="QSS57661.1"/>
    <property type="molecule type" value="Genomic_DNA"/>
</dbReference>
<gene>
    <name evidence="2" type="ORF">I7I53_11924</name>
</gene>
<sequence>MFSNQTALRCFRRNNFRIPYLGYYSVSHMASKTVETNRELFEYTSGRWIYNESLRLPERALVFSVRELKRVAAASIHRHETDIKSFKKLAEGGFNRVFEITMKDDGAKVLARLPYPSTVPKRLTVASEVATLDLIRSHDIPVPKVLDYSTNPDNPVGAEYIIMEKIHGDPIGESWYTLSDKQRLKVLKGLVQLEAKLFAIDLPASGGLYYSHDLPPDVKGIIIRPSQDSDVTAGRGEICVGPVTSLKWWYGERRLLCNINRGPHFDATESLTAIAEKELAWLQSYGKPRFPFERAYREATNYRKSVPEEHMATLEKYLKIAPYLVPKDKSLHRPILRHPDLQPNNIFVSKDLDIIGLIDWQYCSALPIFLAAGIPQYIQNYDDEESLHFIPPKLPKTLDEMGAHERSTALEQFRRRHLHFYYLGFTQRFNPSHFHALDHDRSHLLKRKTFTHAGDPWEGNNVQLKADLVHMVQNWDKVVTSADAEGGGGTDAVVPPCPITFDLSEAQDTLRIEKEYEKIDSQLSLIRDAIGVSIDGWTSNEMFEDAIARAKEFKKMAIDSVSDNKIDQEMTEKHWPFDDFVEDE</sequence>
<proteinExistence type="predicted"/>
<dbReference type="AlphaFoldDB" id="A0A8A1LV63"/>
<evidence type="ECO:0000313" key="2">
    <source>
        <dbReference type="EMBL" id="QSS57661.1"/>
    </source>
</evidence>
<dbReference type="InterPro" id="IPR002575">
    <property type="entry name" value="Aminoglycoside_PTrfase"/>
</dbReference>
<dbReference type="InterPro" id="IPR051035">
    <property type="entry name" value="Mito_inheritance_9"/>
</dbReference>
<dbReference type="VEuPathDB" id="FungiDB:I7I53_11924"/>